<evidence type="ECO:0000256" key="11">
    <source>
        <dbReference type="ARBA" id="ARBA00049244"/>
    </source>
</evidence>
<feature type="compositionally biased region" description="Polar residues" evidence="12">
    <location>
        <begin position="710"/>
        <end position="719"/>
    </location>
</feature>
<evidence type="ECO:0000256" key="7">
    <source>
        <dbReference type="ARBA" id="ARBA00022741"/>
    </source>
</evidence>
<gene>
    <name evidence="14" type="primary">dnaX</name>
    <name evidence="14" type="ORF">TUM4438_37270</name>
</gene>
<feature type="region of interest" description="Disordered" evidence="12">
    <location>
        <begin position="378"/>
        <end position="443"/>
    </location>
</feature>
<dbReference type="PANTHER" id="PTHR11669">
    <property type="entry name" value="REPLICATION FACTOR C / DNA POLYMERASE III GAMMA-TAU SUBUNIT"/>
    <property type="match status" value="1"/>
</dbReference>
<comment type="similarity">
    <text evidence="1">Belongs to the DnaX/STICHEL family.</text>
</comment>
<dbReference type="CDD" id="cd18137">
    <property type="entry name" value="HLD_clamp_pol_III_gamma_tau"/>
    <property type="match status" value="1"/>
</dbReference>
<feature type="domain" description="AAA+ ATPase" evidence="13">
    <location>
        <begin position="37"/>
        <end position="178"/>
    </location>
</feature>
<keyword evidence="15" id="KW-1185">Reference proteome</keyword>
<keyword evidence="6" id="KW-0479">Metal-binding</keyword>
<sequence length="965" mass="105289">MSYQVLARKWRPATFEQMVGQSHVLHALTNALTQQRLHHAYLFSGTRGVGKTSLARLFAKGLNCEQGVTATPCGQCSACVEIAEGRFVDLIEVDAASRTKVDDTRELLDNVQYRPSRGRYKVYLIDEVHMLSRSSFNALLKTLEEPPEHVKFLLATTDPQRLPVTVLSRCLQFNLKSLTQEEITTQLEHILTQEQLSYENTALSLLAKAANGSMRDALSLTDQAIAFGAGQVKLELVQTMLGSIDEKHVIALLEALTKADIMNLMQVSAKVLSFGAEPEEVLRSLLELLHQITLTQFAPAAAQMSLYSEQISAFAQQLSAEQVQLYYQLLLTGRKDLPHAPDPKSGLEMALLRAVTFVPEKPVTRWAVDSQATIQIPDVNPEVNPEANSVPNAAAPAEKKTVESVTPRSKPALTGLSSQANEAEANQQQAEALQDEKEQAVDEPLDSLNSEMAVIMSQAESQGFEQALPELISELSSEAHTALNQQQEQESSESSSPELDISHTDSVASASNQVGVASDKLALEANTVEGTEAESSPAIEASIKQQPVASNYSDDNFNDHSGSHSGTISDDSSNSGDYQQHSYANDADNELASYADYAGAYGDAFAATDQDDYGFGQETSYQPNQTPAHQQVSAPEQAEALSNTSQSSTIDAGDDLLDAVLAARATLLEGLGEDEPKEGASKKSLEVRKPFTPPVRKEPVNTSDDIESSEPLSNKSEASATAPKQIDNAETEQEIIDRPPWEEPHEQDPCARFDSESDSESDSETLVDSKATANVSAEQADIDSEQPQSVSGSSPVQDIELNLPALPSGELTGNDVDLKWYRFMSELEVGGRVRQLAVNSVCHQFEQPLSLLLKPDQKHLAADIAIKQLEEAMTETLGEACSVSVTVGVDAQRETPLEVRRRFHKEILTQAHHDLMTDHNVRWLTQNMGAQMTPDSLTYTPELLVQKGKLIELIDIANFKRLTES</sequence>
<evidence type="ECO:0000256" key="4">
    <source>
        <dbReference type="ARBA" id="ARBA00022695"/>
    </source>
</evidence>
<evidence type="ECO:0000256" key="3">
    <source>
        <dbReference type="ARBA" id="ARBA00022679"/>
    </source>
</evidence>
<evidence type="ECO:0000256" key="1">
    <source>
        <dbReference type="ARBA" id="ARBA00006360"/>
    </source>
</evidence>
<dbReference type="NCBIfam" id="NF004046">
    <property type="entry name" value="PRK05563.1"/>
    <property type="match status" value="1"/>
</dbReference>
<comment type="caution">
    <text evidence="14">The sequence shown here is derived from an EMBL/GenBank/DDBJ whole genome shotgun (WGS) entry which is preliminary data.</text>
</comment>
<feature type="compositionally biased region" description="Basic and acidic residues" evidence="12">
    <location>
        <begin position="677"/>
        <end position="699"/>
    </location>
</feature>
<organism evidence="14 15">
    <name type="scientific">Shewanella sairae</name>
    <dbReference type="NCBI Taxonomy" id="190310"/>
    <lineage>
        <taxon>Bacteria</taxon>
        <taxon>Pseudomonadati</taxon>
        <taxon>Pseudomonadota</taxon>
        <taxon>Gammaproteobacteria</taxon>
        <taxon>Alteromonadales</taxon>
        <taxon>Shewanellaceae</taxon>
        <taxon>Shewanella</taxon>
    </lineage>
</organism>
<dbReference type="Pfam" id="PF13177">
    <property type="entry name" value="DNA_pol3_delta2"/>
    <property type="match status" value="1"/>
</dbReference>
<dbReference type="InterPro" id="IPR001270">
    <property type="entry name" value="ClpA/B"/>
</dbReference>
<feature type="compositionally biased region" description="Basic and acidic residues" evidence="12">
    <location>
        <begin position="735"/>
        <end position="755"/>
    </location>
</feature>
<keyword evidence="5" id="KW-0235">DNA replication</keyword>
<dbReference type="InterPro" id="IPR008921">
    <property type="entry name" value="DNA_pol3_clamp-load_cplx_C"/>
</dbReference>
<evidence type="ECO:0000256" key="12">
    <source>
        <dbReference type="SAM" id="MobiDB-lite"/>
    </source>
</evidence>
<feature type="compositionally biased region" description="Low complexity" evidence="12">
    <location>
        <begin position="785"/>
        <end position="795"/>
    </location>
</feature>
<keyword evidence="9" id="KW-0067">ATP-binding</keyword>
<feature type="compositionally biased region" description="Acidic residues" evidence="12">
    <location>
        <begin position="756"/>
        <end position="765"/>
    </location>
</feature>
<feature type="compositionally biased region" description="Low complexity" evidence="12">
    <location>
        <begin position="485"/>
        <end position="498"/>
    </location>
</feature>
<dbReference type="NCBIfam" id="NF011511">
    <property type="entry name" value="PRK14949.1"/>
    <property type="match status" value="1"/>
</dbReference>
<evidence type="ECO:0000313" key="15">
    <source>
        <dbReference type="Proteomes" id="UP000887104"/>
    </source>
</evidence>
<keyword evidence="10" id="KW-0239">DNA-directed DNA polymerase</keyword>
<dbReference type="NCBIfam" id="NF005942">
    <property type="entry name" value="PRK07994.1"/>
    <property type="match status" value="1"/>
</dbReference>
<dbReference type="Proteomes" id="UP000887104">
    <property type="component" value="Unassembled WGS sequence"/>
</dbReference>
<dbReference type="PRINTS" id="PR00300">
    <property type="entry name" value="CLPPROTEASEA"/>
</dbReference>
<evidence type="ECO:0000256" key="5">
    <source>
        <dbReference type="ARBA" id="ARBA00022705"/>
    </source>
</evidence>
<evidence type="ECO:0000259" key="13">
    <source>
        <dbReference type="SMART" id="SM00382"/>
    </source>
</evidence>
<keyword evidence="7" id="KW-0547">Nucleotide-binding</keyword>
<keyword evidence="4" id="KW-0548">Nucleotidyltransferase</keyword>
<name>A0ABQ4PPN9_9GAMM</name>
<reference evidence="14" key="1">
    <citation type="submission" date="2021-05" db="EMBL/GenBank/DDBJ databases">
        <title>Molecular characterization for Shewanella algae harboring chromosomal blaOXA-55-like strains isolated from clinical and environment sample.</title>
        <authorList>
            <person name="Ohama Y."/>
            <person name="Aoki K."/>
            <person name="Harada S."/>
            <person name="Moriya K."/>
            <person name="Ishii Y."/>
            <person name="Tateda K."/>
        </authorList>
    </citation>
    <scope>NUCLEOTIDE SEQUENCE</scope>
    <source>
        <strain evidence="14">JCM 11563</strain>
    </source>
</reference>
<feature type="compositionally biased region" description="Polar residues" evidence="12">
    <location>
        <begin position="543"/>
        <end position="556"/>
    </location>
</feature>
<evidence type="ECO:0000313" key="14">
    <source>
        <dbReference type="EMBL" id="GIU50616.1"/>
    </source>
</evidence>
<evidence type="ECO:0000256" key="9">
    <source>
        <dbReference type="ARBA" id="ARBA00022840"/>
    </source>
</evidence>
<dbReference type="SMART" id="SM00382">
    <property type="entry name" value="AAA"/>
    <property type="match status" value="1"/>
</dbReference>
<dbReference type="EC" id="2.7.7.7" evidence="2"/>
<feature type="region of interest" description="Disordered" evidence="12">
    <location>
        <begin position="610"/>
        <end position="651"/>
    </location>
</feature>
<dbReference type="Pfam" id="PF12169">
    <property type="entry name" value="DNA_pol3_gamma3"/>
    <property type="match status" value="1"/>
</dbReference>
<dbReference type="PANTHER" id="PTHR11669:SF0">
    <property type="entry name" value="PROTEIN STICHEL-LIKE 2"/>
    <property type="match status" value="1"/>
</dbReference>
<dbReference type="CDD" id="cd00009">
    <property type="entry name" value="AAA"/>
    <property type="match status" value="1"/>
</dbReference>
<dbReference type="InterPro" id="IPR050238">
    <property type="entry name" value="DNA_Rep/Repair_Clamp_Loader"/>
</dbReference>
<feature type="compositionally biased region" description="Polar residues" evidence="12">
    <location>
        <begin position="504"/>
        <end position="515"/>
    </location>
</feature>
<dbReference type="Gene3D" id="1.20.272.10">
    <property type="match status" value="1"/>
</dbReference>
<dbReference type="InterPro" id="IPR003593">
    <property type="entry name" value="AAA+_ATPase"/>
</dbReference>
<feature type="compositionally biased region" description="Polar residues" evidence="12">
    <location>
        <begin position="563"/>
        <end position="583"/>
    </location>
</feature>
<keyword evidence="8" id="KW-0862">Zinc</keyword>
<accession>A0ABQ4PPN9</accession>
<dbReference type="InterPro" id="IPR012763">
    <property type="entry name" value="DNA_pol_III_sug/sutau_N"/>
</dbReference>
<protein>
    <recommendedName>
        <fullName evidence="2">DNA-directed DNA polymerase</fullName>
        <ecNumber evidence="2">2.7.7.7</ecNumber>
    </recommendedName>
</protein>
<comment type="catalytic activity">
    <reaction evidence="11">
        <text>DNA(n) + a 2'-deoxyribonucleoside 5'-triphosphate = DNA(n+1) + diphosphate</text>
        <dbReference type="Rhea" id="RHEA:22508"/>
        <dbReference type="Rhea" id="RHEA-COMP:17339"/>
        <dbReference type="Rhea" id="RHEA-COMP:17340"/>
        <dbReference type="ChEBI" id="CHEBI:33019"/>
        <dbReference type="ChEBI" id="CHEBI:61560"/>
        <dbReference type="ChEBI" id="CHEBI:173112"/>
        <dbReference type="EC" id="2.7.7.7"/>
    </reaction>
</comment>
<feature type="region of interest" description="Disordered" evidence="12">
    <location>
        <begin position="479"/>
        <end position="587"/>
    </location>
</feature>
<dbReference type="EMBL" id="BPEY01000091">
    <property type="protein sequence ID" value="GIU50616.1"/>
    <property type="molecule type" value="Genomic_DNA"/>
</dbReference>
<dbReference type="NCBIfam" id="TIGR02397">
    <property type="entry name" value="dnaX_nterm"/>
    <property type="match status" value="1"/>
</dbReference>
<evidence type="ECO:0000256" key="6">
    <source>
        <dbReference type="ARBA" id="ARBA00022723"/>
    </source>
</evidence>
<dbReference type="Pfam" id="PF22608">
    <property type="entry name" value="DNAX_ATPase_lid"/>
    <property type="match status" value="1"/>
</dbReference>
<dbReference type="InterPro" id="IPR021029">
    <property type="entry name" value="DNA_pol_III_tau_dom-5"/>
</dbReference>
<dbReference type="Gene3D" id="3.30.300.150">
    <property type="entry name" value="DNA polymerase III, tau subunit, domain V"/>
    <property type="match status" value="1"/>
</dbReference>
<dbReference type="Pfam" id="PF12170">
    <property type="entry name" value="DNA_pol3_tau_5"/>
    <property type="match status" value="1"/>
</dbReference>
<feature type="compositionally biased region" description="Polar residues" evidence="12">
    <location>
        <begin position="617"/>
        <end position="650"/>
    </location>
</feature>
<dbReference type="InterPro" id="IPR027417">
    <property type="entry name" value="P-loop_NTPase"/>
</dbReference>
<keyword evidence="3" id="KW-0808">Transferase</keyword>
<feature type="region of interest" description="Disordered" evidence="12">
    <location>
        <begin position="668"/>
        <end position="795"/>
    </location>
</feature>
<evidence type="ECO:0000256" key="2">
    <source>
        <dbReference type="ARBA" id="ARBA00012417"/>
    </source>
</evidence>
<evidence type="ECO:0000256" key="8">
    <source>
        <dbReference type="ARBA" id="ARBA00022833"/>
    </source>
</evidence>
<dbReference type="InterPro" id="IPR022754">
    <property type="entry name" value="DNA_pol_III_gamma-3"/>
</dbReference>
<dbReference type="RefSeq" id="WP_220782723.1">
    <property type="nucleotide sequence ID" value="NZ_BPEY01000091.1"/>
</dbReference>
<dbReference type="Gene3D" id="3.40.50.300">
    <property type="entry name" value="P-loop containing nucleotide triphosphate hydrolases"/>
    <property type="match status" value="1"/>
</dbReference>
<dbReference type="InterPro" id="IPR038249">
    <property type="entry name" value="PolIII_tau_V_sf"/>
</dbReference>
<dbReference type="SUPFAM" id="SSF48019">
    <property type="entry name" value="post-AAA+ oligomerization domain-like"/>
    <property type="match status" value="1"/>
</dbReference>
<evidence type="ECO:0000256" key="10">
    <source>
        <dbReference type="ARBA" id="ARBA00022932"/>
    </source>
</evidence>
<feature type="compositionally biased region" description="Low complexity" evidence="12">
    <location>
        <begin position="419"/>
        <end position="432"/>
    </location>
</feature>
<proteinExistence type="inferred from homology"/>
<dbReference type="Gene3D" id="1.10.8.60">
    <property type="match status" value="1"/>
</dbReference>
<dbReference type="InterPro" id="IPR045085">
    <property type="entry name" value="HLD_clamp_pol_III_gamma_tau"/>
</dbReference>
<dbReference type="SUPFAM" id="SSF52540">
    <property type="entry name" value="P-loop containing nucleoside triphosphate hydrolases"/>
    <property type="match status" value="1"/>
</dbReference>